<dbReference type="AlphaFoldDB" id="A0A6J7EDR1"/>
<dbReference type="SMART" id="SM00100">
    <property type="entry name" value="cNMP"/>
    <property type="match status" value="1"/>
</dbReference>
<dbReference type="PANTHER" id="PTHR24567:SF74">
    <property type="entry name" value="HTH-TYPE TRANSCRIPTIONAL REGULATOR ARCR"/>
    <property type="match status" value="1"/>
</dbReference>
<dbReference type="InterPro" id="IPR000595">
    <property type="entry name" value="cNMP-bd_dom"/>
</dbReference>
<sequence>MASKKASLEHLRNVALFSSCSTKDLQRIAKAGDELMMPAGSMIVDQGQTGREAFIVLEGTVTVKRNGKKVATLGAGTVVGELSLLDHGPRTATVTCETDCNLMLITQRHFLAIVDDVPALAHKLLASLAGRIRELDRQSYG</sequence>
<dbReference type="PANTHER" id="PTHR24567">
    <property type="entry name" value="CRP FAMILY TRANSCRIPTIONAL REGULATORY PROTEIN"/>
    <property type="match status" value="1"/>
</dbReference>
<dbReference type="PROSITE" id="PS00889">
    <property type="entry name" value="CNMP_BINDING_2"/>
    <property type="match status" value="1"/>
</dbReference>
<gene>
    <name evidence="2" type="ORF">UFOPK3376_01543</name>
</gene>
<dbReference type="InterPro" id="IPR014710">
    <property type="entry name" value="RmlC-like_jellyroll"/>
</dbReference>
<dbReference type="GO" id="GO:0003700">
    <property type="term" value="F:DNA-binding transcription factor activity"/>
    <property type="evidence" value="ECO:0007669"/>
    <property type="project" value="TreeGrafter"/>
</dbReference>
<proteinExistence type="predicted"/>
<dbReference type="InterPro" id="IPR018490">
    <property type="entry name" value="cNMP-bd_dom_sf"/>
</dbReference>
<protein>
    <submittedName>
        <fullName evidence="2">Unannotated protein</fullName>
    </submittedName>
</protein>
<dbReference type="EMBL" id="CAFBLP010000035">
    <property type="protein sequence ID" value="CAB4881126.1"/>
    <property type="molecule type" value="Genomic_DNA"/>
</dbReference>
<dbReference type="Pfam" id="PF00027">
    <property type="entry name" value="cNMP_binding"/>
    <property type="match status" value="1"/>
</dbReference>
<reference evidence="2" key="1">
    <citation type="submission" date="2020-05" db="EMBL/GenBank/DDBJ databases">
        <authorList>
            <person name="Chiriac C."/>
            <person name="Salcher M."/>
            <person name="Ghai R."/>
            <person name="Kavagutti S V."/>
        </authorList>
    </citation>
    <scope>NUCLEOTIDE SEQUENCE</scope>
</reference>
<accession>A0A6J7EDR1</accession>
<dbReference type="CDD" id="cd00038">
    <property type="entry name" value="CAP_ED"/>
    <property type="match status" value="1"/>
</dbReference>
<dbReference type="Gene3D" id="2.60.120.10">
    <property type="entry name" value="Jelly Rolls"/>
    <property type="match status" value="1"/>
</dbReference>
<organism evidence="2">
    <name type="scientific">freshwater metagenome</name>
    <dbReference type="NCBI Taxonomy" id="449393"/>
    <lineage>
        <taxon>unclassified sequences</taxon>
        <taxon>metagenomes</taxon>
        <taxon>ecological metagenomes</taxon>
    </lineage>
</organism>
<dbReference type="InterPro" id="IPR050397">
    <property type="entry name" value="Env_Response_Regulators"/>
</dbReference>
<dbReference type="SUPFAM" id="SSF51206">
    <property type="entry name" value="cAMP-binding domain-like"/>
    <property type="match status" value="1"/>
</dbReference>
<dbReference type="InterPro" id="IPR018488">
    <property type="entry name" value="cNMP-bd_CS"/>
</dbReference>
<evidence type="ECO:0000313" key="2">
    <source>
        <dbReference type="EMBL" id="CAB4881126.1"/>
    </source>
</evidence>
<dbReference type="PROSITE" id="PS50042">
    <property type="entry name" value="CNMP_BINDING_3"/>
    <property type="match status" value="1"/>
</dbReference>
<evidence type="ECO:0000259" key="1">
    <source>
        <dbReference type="PROSITE" id="PS50042"/>
    </source>
</evidence>
<dbReference type="GO" id="GO:0005829">
    <property type="term" value="C:cytosol"/>
    <property type="evidence" value="ECO:0007669"/>
    <property type="project" value="TreeGrafter"/>
</dbReference>
<name>A0A6J7EDR1_9ZZZZ</name>
<feature type="domain" description="Cyclic nucleotide-binding" evidence="1">
    <location>
        <begin position="16"/>
        <end position="131"/>
    </location>
</feature>